<dbReference type="Proteomes" id="UP000694864">
    <property type="component" value="Chromosome 8"/>
</dbReference>
<accession>A0ABM1QBY8</accession>
<dbReference type="InterPro" id="IPR043502">
    <property type="entry name" value="DNA/RNA_pol_sf"/>
</dbReference>
<dbReference type="GeneID" id="109125926"/>
<gene>
    <name evidence="3" type="primary">LOC109125926</name>
</gene>
<reference evidence="2" key="1">
    <citation type="journal article" date="2014" name="Nat. Commun.">
        <title>The emerging biofuel crop Camelina sativa retains a highly undifferentiated hexaploid genome structure.</title>
        <authorList>
            <person name="Kagale S."/>
            <person name="Koh C."/>
            <person name="Nixon J."/>
            <person name="Bollina V."/>
            <person name="Clarke W.E."/>
            <person name="Tuteja R."/>
            <person name="Spillane C."/>
            <person name="Robinson S.J."/>
            <person name="Links M.G."/>
            <person name="Clarke C."/>
            <person name="Higgins E.E."/>
            <person name="Huebert T."/>
            <person name="Sharpe A.G."/>
            <person name="Parkin I.A."/>
        </authorList>
    </citation>
    <scope>NUCLEOTIDE SEQUENCE [LARGE SCALE GENOMIC DNA]</scope>
    <source>
        <strain evidence="2">cv. DH55</strain>
    </source>
</reference>
<evidence type="ECO:0000313" key="2">
    <source>
        <dbReference type="Proteomes" id="UP000694864"/>
    </source>
</evidence>
<name>A0ABM1QBY8_CAMSA</name>
<sequence length="408" mass="47374">MDVHNAFFHGDLEEEVYMRLPPGYQKEDKNKVCRLRKSLYGLKQAPRCWFSKLSTALLEYGFEQALGDYSLFTYEKNSTCLHILVYVDDLIITGSCEAATKQFKEYLSAKFHMKDLGFLKYFLEIEVAMSASGFYLCQRKYALDIILETRYLGAKPIAFPFEEKHGLAFNTSTLLEDPKPYRRLLGSLIYLGVARPDLAFSVHILAQFMQEPREDHWQAALRVVKYLKSDPGQGILLRANTNFEIMGWCDADWSRCPYTRRSVTGYFIQFGESPVSWKTRKQKTVSRSSAESEYRAMADLVQELKWLKRMLYTLGVRHTQPMIVLCDSKSAIHIAMNPMFHERTKHIENDCHFVRDEVVTTNIVLQHVQMTYQLADIFTKPIGRDGFWRFRNKLGIHNLYAPRGDIGV</sequence>
<dbReference type="PANTHER" id="PTHR11439">
    <property type="entry name" value="GAG-POL-RELATED RETROTRANSPOSON"/>
    <property type="match status" value="1"/>
</dbReference>
<keyword evidence="2" id="KW-1185">Reference proteome</keyword>
<proteinExistence type="predicted"/>
<evidence type="ECO:0000313" key="3">
    <source>
        <dbReference type="RefSeq" id="XP_019084276.1"/>
    </source>
</evidence>
<dbReference type="Pfam" id="PF07727">
    <property type="entry name" value="RVT_2"/>
    <property type="match status" value="1"/>
</dbReference>
<dbReference type="InterPro" id="IPR013103">
    <property type="entry name" value="RVT_2"/>
</dbReference>
<reference evidence="3" key="2">
    <citation type="submission" date="2025-08" db="UniProtKB">
        <authorList>
            <consortium name="RefSeq"/>
        </authorList>
    </citation>
    <scope>IDENTIFICATION</scope>
    <source>
        <tissue evidence="3">Leaf</tissue>
    </source>
</reference>
<protein>
    <submittedName>
        <fullName evidence="3">Uncharacterized protein LOC109125926</fullName>
    </submittedName>
</protein>
<organism evidence="2 3">
    <name type="scientific">Camelina sativa</name>
    <name type="common">False flax</name>
    <name type="synonym">Myagrum sativum</name>
    <dbReference type="NCBI Taxonomy" id="90675"/>
    <lineage>
        <taxon>Eukaryota</taxon>
        <taxon>Viridiplantae</taxon>
        <taxon>Streptophyta</taxon>
        <taxon>Embryophyta</taxon>
        <taxon>Tracheophyta</taxon>
        <taxon>Spermatophyta</taxon>
        <taxon>Magnoliopsida</taxon>
        <taxon>eudicotyledons</taxon>
        <taxon>Gunneridae</taxon>
        <taxon>Pentapetalae</taxon>
        <taxon>rosids</taxon>
        <taxon>malvids</taxon>
        <taxon>Brassicales</taxon>
        <taxon>Brassicaceae</taxon>
        <taxon>Camelineae</taxon>
        <taxon>Camelina</taxon>
    </lineage>
</organism>
<feature type="domain" description="Reverse transcriptase Ty1/copia-type" evidence="1">
    <location>
        <begin position="1"/>
        <end position="161"/>
    </location>
</feature>
<dbReference type="PANTHER" id="PTHR11439:SF462">
    <property type="match status" value="1"/>
</dbReference>
<evidence type="ECO:0000259" key="1">
    <source>
        <dbReference type="Pfam" id="PF07727"/>
    </source>
</evidence>
<dbReference type="RefSeq" id="XP_019084276.1">
    <property type="nucleotide sequence ID" value="XM_019228731.1"/>
</dbReference>
<dbReference type="SUPFAM" id="SSF56672">
    <property type="entry name" value="DNA/RNA polymerases"/>
    <property type="match status" value="1"/>
</dbReference>
<dbReference type="CDD" id="cd09272">
    <property type="entry name" value="RNase_HI_RT_Ty1"/>
    <property type="match status" value="1"/>
</dbReference>